<dbReference type="Gene3D" id="1.10.1540.10">
    <property type="entry name" value="BEACH domain"/>
    <property type="match status" value="1"/>
</dbReference>
<organism evidence="6 7">
    <name type="scientific">Candida metapsilosis</name>
    <dbReference type="NCBI Taxonomy" id="273372"/>
    <lineage>
        <taxon>Eukaryota</taxon>
        <taxon>Fungi</taxon>
        <taxon>Dikarya</taxon>
        <taxon>Ascomycota</taxon>
        <taxon>Saccharomycotina</taxon>
        <taxon>Pichiomycetes</taxon>
        <taxon>Debaryomycetaceae</taxon>
        <taxon>Candida/Lodderomyces clade</taxon>
        <taxon>Candida</taxon>
    </lineage>
</organism>
<dbReference type="InterPro" id="IPR011993">
    <property type="entry name" value="PH-like_dom_sf"/>
</dbReference>
<reference evidence="6 7" key="1">
    <citation type="submission" date="2020-12" db="EMBL/GenBank/DDBJ databases">
        <title>Effect of drift, selection, and recombination on the evolution of hybrid genomes in Candida yeast pathogens.</title>
        <authorList>
            <person name="Mixao V."/>
            <person name="Ksiezopolska E."/>
            <person name="Saus E."/>
            <person name="Boekhout T."/>
            <person name="Gacser A."/>
            <person name="Gabaldon T."/>
        </authorList>
    </citation>
    <scope>NUCLEOTIDE SEQUENCE [LARGE SCALE GENOMIC DNA]</scope>
    <source>
        <strain evidence="6 7">BP57</strain>
    </source>
</reference>
<dbReference type="InterPro" id="IPR001680">
    <property type="entry name" value="WD40_rpt"/>
</dbReference>
<dbReference type="SUPFAM" id="SSF50729">
    <property type="entry name" value="PH domain-like"/>
    <property type="match status" value="1"/>
</dbReference>
<dbReference type="RefSeq" id="XP_067550237.1">
    <property type="nucleotide sequence ID" value="XM_067690930.1"/>
</dbReference>
<dbReference type="InterPro" id="IPR000409">
    <property type="entry name" value="BEACH_dom"/>
</dbReference>
<dbReference type="SMART" id="SM01026">
    <property type="entry name" value="Beach"/>
    <property type="match status" value="1"/>
</dbReference>
<evidence type="ECO:0000259" key="5">
    <source>
        <dbReference type="PROSITE" id="PS51783"/>
    </source>
</evidence>
<feature type="domain" description="BEACH" evidence="4">
    <location>
        <begin position="1570"/>
        <end position="1864"/>
    </location>
</feature>
<evidence type="ECO:0000256" key="2">
    <source>
        <dbReference type="ARBA" id="ARBA00022737"/>
    </source>
</evidence>
<dbReference type="Gene3D" id="2.60.120.200">
    <property type="match status" value="1"/>
</dbReference>
<dbReference type="PROSITE" id="PS51783">
    <property type="entry name" value="PH_BEACH"/>
    <property type="match status" value="1"/>
</dbReference>
<dbReference type="Gene3D" id="2.30.29.30">
    <property type="entry name" value="Pleckstrin-homology domain (PH domain)/Phosphotyrosine-binding domain (PTB)"/>
    <property type="match status" value="1"/>
</dbReference>
<name>A0A8H7ZJ68_9ASCO</name>
<feature type="domain" description="BEACH-type PH" evidence="5">
    <location>
        <begin position="1402"/>
        <end position="1532"/>
    </location>
</feature>
<dbReference type="CDD" id="cd06071">
    <property type="entry name" value="Beach"/>
    <property type="match status" value="1"/>
</dbReference>
<gene>
    <name evidence="6" type="ORF">I9W82_000211</name>
</gene>
<evidence type="ECO:0000256" key="1">
    <source>
        <dbReference type="ARBA" id="ARBA00022574"/>
    </source>
</evidence>
<dbReference type="InterPro" id="IPR015943">
    <property type="entry name" value="WD40/YVTN_repeat-like_dom_sf"/>
</dbReference>
<dbReference type="OrthoDB" id="26681at2759"/>
<dbReference type="GeneID" id="93648840"/>
<dbReference type="InterPro" id="IPR050865">
    <property type="entry name" value="BEACH_Domain"/>
</dbReference>
<dbReference type="Pfam" id="PF02138">
    <property type="entry name" value="Beach"/>
    <property type="match status" value="1"/>
</dbReference>
<protein>
    <submittedName>
        <fullName evidence="6">BPH1</fullName>
    </submittedName>
</protein>
<dbReference type="PANTHER" id="PTHR13743">
    <property type="entry name" value="BEIGE/BEACH-RELATED"/>
    <property type="match status" value="1"/>
</dbReference>
<dbReference type="EMBL" id="JAEOAQ010000001">
    <property type="protein sequence ID" value="KAG5421121.1"/>
    <property type="molecule type" value="Genomic_DNA"/>
</dbReference>
<dbReference type="Pfam" id="PF14844">
    <property type="entry name" value="PH_BEACH"/>
    <property type="match status" value="1"/>
</dbReference>
<dbReference type="SUPFAM" id="SSF49899">
    <property type="entry name" value="Concanavalin A-like lectins/glucanases"/>
    <property type="match status" value="1"/>
</dbReference>
<comment type="caution">
    <text evidence="6">The sequence shown here is derived from an EMBL/GenBank/DDBJ whole genome shotgun (WGS) entry which is preliminary data.</text>
</comment>
<dbReference type="PANTHER" id="PTHR13743:SF123">
    <property type="entry name" value="PROTEIN FAN"/>
    <property type="match status" value="1"/>
</dbReference>
<dbReference type="InterPro" id="IPR013320">
    <property type="entry name" value="ConA-like_dom_sf"/>
</dbReference>
<dbReference type="SUPFAM" id="SSF50978">
    <property type="entry name" value="WD40 repeat-like"/>
    <property type="match status" value="1"/>
</dbReference>
<accession>A0A8H7ZJ68</accession>
<dbReference type="Gene3D" id="2.130.10.10">
    <property type="entry name" value="YVTN repeat-like/Quinoprotein amine dehydrogenase"/>
    <property type="match status" value="1"/>
</dbReference>
<proteinExistence type="predicted"/>
<feature type="region of interest" description="Disordered" evidence="3">
    <location>
        <begin position="1370"/>
        <end position="1389"/>
    </location>
</feature>
<dbReference type="InterPro" id="IPR023362">
    <property type="entry name" value="PH-BEACH_dom"/>
</dbReference>
<evidence type="ECO:0000313" key="7">
    <source>
        <dbReference type="Proteomes" id="UP000669133"/>
    </source>
</evidence>
<dbReference type="InterPro" id="IPR036322">
    <property type="entry name" value="WD40_repeat_dom_sf"/>
</dbReference>
<keyword evidence="7" id="KW-1185">Reference proteome</keyword>
<dbReference type="FunFam" id="1.10.1540.10:FF:000002">
    <property type="entry name" value="WD repeat and FYVE domain containing 3"/>
    <property type="match status" value="1"/>
</dbReference>
<dbReference type="SUPFAM" id="SSF81837">
    <property type="entry name" value="BEACH domain"/>
    <property type="match status" value="1"/>
</dbReference>
<evidence type="ECO:0000259" key="4">
    <source>
        <dbReference type="PROSITE" id="PS50197"/>
    </source>
</evidence>
<dbReference type="PROSITE" id="PS50197">
    <property type="entry name" value="BEACH"/>
    <property type="match status" value="1"/>
</dbReference>
<keyword evidence="1" id="KW-0853">WD repeat</keyword>
<evidence type="ECO:0000256" key="3">
    <source>
        <dbReference type="SAM" id="MobiDB-lite"/>
    </source>
</evidence>
<dbReference type="SMART" id="SM00320">
    <property type="entry name" value="WD40"/>
    <property type="match status" value="2"/>
</dbReference>
<sequence>MELSEDNEFQKNHDQKVINEIIKLFPQLEIEQEALLNWEVELTESIDTYGIEDTISSIVHLEPGIVSTFRGRNMSSVLDMISDYVQEGDEFTSLVLEVLCLILSQSQILRIENHSNLHSLIDWYMRLLKSDSKDATTSLTLLHSLQKLILILMDLGCDVDTFRKLIQPLYTNSNEKLLQELIGFLNQILEKYPTHYPFILTNQQINFPISSTINKCFSIYGWIKLSNRNSESNNFSIVTLSSSDSSTSTIFTLQILNANQIMVELKNPVNKSRSQFTFNHIINETFEEPFQVVLTYDERTNLNLYINGELYERIPCAGLHKDSVNWSKISIGEADCGLVVRNISLCNVSLPRELVEYLFCLGVGSNVQLRNLNDSSLPHLKTQISCNSLFTFARNHIDKKKAEDKPSSQKMRLVGTSLHKHDKQEQLEDLRVKFIGMLQKGVSICQIDERNVLFDSNEVFNNFNQNASSQYGVGTKVIFCNPISIYQQVHVFGMLGSVLKTMEDACKLDNELSRDILFLRTLSLLFKLLNNDWRLSKEFESFSGYNILGLILFQYKAANCNLTFHPDISLTEGIDVESTGCHSSNLLNVLLMLCGFDFADTTKSVIVNFDCYRTLVLNFDLFYDSTSFEFLLSHVHTLLATSHYKQHNLLYIKKANFFKRLLHFVKSTKVRDDSLPPNFEKSLSQLVATILPAEATAETISAVSSYVVFAIYNPENSKICAKGVLSALTDFICDPETPIKALKKFSRSITIHWVNLLFNSGIESVVCCGVRLLSRLLKILGKHIVHRFFQQNHGLDMLSSSLETWWTSDKVSRSIFFASIGLCSPNDEDQMQALRDTTEIQIPEFLLLLIELELNSMYTMSTSFGLTIGSNPSTPVKTTSQEDVSLSFDTLHSINLCCDWLEKLNVLPKMEKSPQFMDGLTHLLGYLKLSLTWFSDDTTQAGFTQLYQRLLDLLTSFYVSSLRNNRFFSVFENLSEFSKLMSFNYIFPKIFAHTREFITVSNFIYDEAQFLRNLANLLFMFHHDFLSKNYSVSTEDLQNYLACQVILLEKNQSKEVKRLDSILAKTISLLFLQIACDSDYAYSSSAKQLTILLKELLYRQMTVFTKDVLGPDQLVLIIKLVLGFVLTDGPEDSQMSTEIPFSFLRTAYLQWMNEFPSIIQKLRFDESLMNEFFTNLMTRDDNETLSKLKKYPPVVKSIMKDYQTLKQEHLKMERLRVSSIAKASFHSGAKLAQSNSIYVKSFENDCQTMKRQTMKVERTKHNRTVQDRNENMSQYSQLYQSLKRETVRVFGTCESDSFTLDYIENDDRMRCKFVIEEFLSESEKLSYEVQVPLLQSEAEALPSSDPNFNTLPSSIDTMSFSNELLGSLTEGSKPMEGEDHTGVGQGDEVFDDKNRRVSRSLFVGDHIESLWNICQINGLVPIESLLILGSNYLYLIENYFLGQDGNIVDVNDAPSELRDPIMQLVNLQSSKLELENHTHKTKSWGLEKLSCISKRQFLLRDNGLEMFFSDGSNILITCLNSKDRNMVYNKLSHYASGKDIDPDLAQVLASNSSSSHNDSISSKLVSALSNSSLNGYLHLSATKRWKMGEISNFYYLMIINTLAGRTFNDLTQYPVFPWVIADYTSDTLDLSNPKSFRDLSKPMGAQTPIRENQFRERFEALASLEDPDSPPFHYGTHYSSAMIVASYLIRLKPYVQSYLLLQGGKFDHADRLFNSIEKAWTSASRDNTTDVRELIPEFYCLPDFLVNSSNFDFGELQNGEKCDSVKLPPWAKSDPKLFIAKNREALESPYVSANLHLWIDLVFGFKQSGQEAIDSLNVFHHYSYNGAIDLDNIEDDVQKRAAIGMINNFGQTPAKVFSRPHVAKEVLNLPSYYLTKLNPDKLPALVFESKIKEPIAKLEISSRNSRRWVGRHQCVSCEDEILIRKSKQSSFANGSLIVNDTTFSDMHSCDITCILQIGFKMFLTAAANGLISVWKYQMKPHSSLDHIATLRGHFSPVTSMHYSRSFKVGISVDESGVVILWDMIRLKFVKKFLSEEERQYRCIANISNDSGDIVIVRGNENYGQLNLYNVNGDQILSKPIEQFNNISAITFGTANIPGLNARGPHSHVYWSNELLAIARNDSVEIWELTHSETRWDLALLQEISVQEIHGKITAICLLKCSEVDNEDKLIRGVLKLVLGDSAGKVYVL</sequence>
<dbReference type="Proteomes" id="UP000669133">
    <property type="component" value="Unassembled WGS sequence"/>
</dbReference>
<dbReference type="InterPro" id="IPR036372">
    <property type="entry name" value="BEACH_dom_sf"/>
</dbReference>
<keyword evidence="2" id="KW-0677">Repeat</keyword>
<evidence type="ECO:0000313" key="6">
    <source>
        <dbReference type="EMBL" id="KAG5421121.1"/>
    </source>
</evidence>